<dbReference type="InterPro" id="IPR007235">
    <property type="entry name" value="Glyco_trans_28_C"/>
</dbReference>
<keyword evidence="7 10" id="KW-0472">Membrane</keyword>
<feature type="binding site" evidence="10">
    <location>
        <position position="206"/>
    </location>
    <ligand>
        <name>UDP-N-acetyl-alpha-D-glucosamine</name>
        <dbReference type="ChEBI" id="CHEBI:57705"/>
    </ligand>
</feature>
<evidence type="ECO:0000313" key="14">
    <source>
        <dbReference type="Proteomes" id="UP000218628"/>
    </source>
</evidence>
<dbReference type="Pfam" id="PF04101">
    <property type="entry name" value="Glyco_tran_28_C"/>
    <property type="match status" value="1"/>
</dbReference>
<dbReference type="GO" id="GO:0005886">
    <property type="term" value="C:plasma membrane"/>
    <property type="evidence" value="ECO:0007669"/>
    <property type="project" value="UniProtKB-SubCell"/>
</dbReference>
<dbReference type="InterPro" id="IPR004276">
    <property type="entry name" value="GlycoTrans_28_N"/>
</dbReference>
<proteinExistence type="inferred from homology"/>
<dbReference type="PANTHER" id="PTHR21015:SF22">
    <property type="entry name" value="GLYCOSYLTRANSFERASE"/>
    <property type="match status" value="1"/>
</dbReference>
<keyword evidence="2 10" id="KW-0132">Cell division</keyword>
<comment type="subcellular location">
    <subcellularLocation>
        <location evidence="10">Cell membrane</location>
        <topology evidence="10">Peripheral membrane protein</topology>
        <orientation evidence="10">Cytoplasmic side</orientation>
    </subcellularLocation>
</comment>
<feature type="domain" description="Glycosyltransferase family 28 N-terminal" evidence="11">
    <location>
        <begin position="14"/>
        <end position="150"/>
    </location>
</feature>
<reference evidence="14" key="1">
    <citation type="submission" date="2017-09" db="EMBL/GenBank/DDBJ databases">
        <title>FDA dAtabase for Regulatory Grade micrObial Sequences (FDA-ARGOS): Supporting development and validation of Infectious Disease Dx tests.</title>
        <authorList>
            <person name="Minogue T."/>
            <person name="Wolcott M."/>
            <person name="Wasieloski L."/>
            <person name="Aguilar W."/>
            <person name="Moore D."/>
            <person name="Tallon L."/>
            <person name="Sadzewicz L."/>
            <person name="Ott S."/>
            <person name="Zhao X."/>
            <person name="Nagaraj S."/>
            <person name="Vavikolanu K."/>
            <person name="Aluvathingal J."/>
            <person name="Nadendla S."/>
            <person name="Sichtig H."/>
        </authorList>
    </citation>
    <scope>NUCLEOTIDE SEQUENCE [LARGE SCALE GENOMIC DNA]</scope>
    <source>
        <strain evidence="14">FDAARGOS_369</strain>
    </source>
</reference>
<dbReference type="SUPFAM" id="SSF53756">
    <property type="entry name" value="UDP-Glycosyltransferase/glycogen phosphorylase"/>
    <property type="match status" value="1"/>
</dbReference>
<evidence type="ECO:0000256" key="1">
    <source>
        <dbReference type="ARBA" id="ARBA00022475"/>
    </source>
</evidence>
<dbReference type="GO" id="GO:0051301">
    <property type="term" value="P:cell division"/>
    <property type="evidence" value="ECO:0007669"/>
    <property type="project" value="UniProtKB-KW"/>
</dbReference>
<keyword evidence="4 10" id="KW-0808">Transferase</keyword>
<evidence type="ECO:0000256" key="10">
    <source>
        <dbReference type="HAMAP-Rule" id="MF_00033"/>
    </source>
</evidence>
<comment type="pathway">
    <text evidence="10">Cell wall biogenesis; peptidoglycan biosynthesis.</text>
</comment>
<keyword evidence="8 10" id="KW-0131">Cell cycle</keyword>
<dbReference type="EC" id="2.4.1.227" evidence="10"/>
<dbReference type="AlphaFoldDB" id="A0A291DDJ0"/>
<feature type="binding site" evidence="10">
    <location>
        <position position="135"/>
    </location>
    <ligand>
        <name>UDP-N-acetyl-alpha-D-glucosamine</name>
        <dbReference type="ChEBI" id="CHEBI:57705"/>
    </ligand>
</feature>
<protein>
    <recommendedName>
        <fullName evidence="10">UDP-N-acetylglucosamine--N-acetylmuramyl-(pentapeptide) pyrophosphoryl-undecaprenol N-acetylglucosamine transferase</fullName>
        <ecNumber evidence="10">2.4.1.227</ecNumber>
    </recommendedName>
    <alternativeName>
        <fullName evidence="10">Undecaprenyl-PP-MurNAc-pentapeptide-UDPGlcNAc GlcNAc transferase</fullName>
    </alternativeName>
</protein>
<dbReference type="HAMAP" id="MF_00033">
    <property type="entry name" value="MurG"/>
    <property type="match status" value="1"/>
</dbReference>
<evidence type="ECO:0000313" key="13">
    <source>
        <dbReference type="EMBL" id="ATF62601.1"/>
    </source>
</evidence>
<keyword evidence="3 10" id="KW-0328">Glycosyltransferase</keyword>
<dbReference type="InterPro" id="IPR006009">
    <property type="entry name" value="GlcNAc_MurG"/>
</dbReference>
<dbReference type="UniPathway" id="UPA00219"/>
<dbReference type="GO" id="GO:0008360">
    <property type="term" value="P:regulation of cell shape"/>
    <property type="evidence" value="ECO:0007669"/>
    <property type="project" value="UniProtKB-KW"/>
</dbReference>
<evidence type="ECO:0000259" key="11">
    <source>
        <dbReference type="Pfam" id="PF03033"/>
    </source>
</evidence>
<dbReference type="Pfam" id="PF03033">
    <property type="entry name" value="Glyco_transf_28"/>
    <property type="match status" value="1"/>
</dbReference>
<dbReference type="GO" id="GO:0050511">
    <property type="term" value="F:undecaprenyldiphospho-muramoylpentapeptide beta-N-acetylglucosaminyltransferase activity"/>
    <property type="evidence" value="ECO:0007669"/>
    <property type="project" value="UniProtKB-UniRule"/>
</dbReference>
<sequence>MLGERPMTKKAPSIVFAGGGTAGHINPMLAIARAVRDLEPNAKILMLGTADKMEAELVPAAGFDIEFIPRAAFPRSINRAALAFPAKFFGGLSKTRRILKEADADVVVGVGGYVCPPAYLSALSAKIPVVIHEANAKPGLANRLGGTFAKFTGVAFPNTPFPRATLVGMPMKDEIAYLNREAHRSKARRNLGLDPQKPTVIVTGGSLGALSLNNAVAACRDYFAEWDFQILHITGKGKAVLDENGEPLSAPNYRQIEFSNGMQDVYAAADLLLVRAGAATVSEVAAVGVPAIFVPLPIGNGEQALNARSLVEASAALLVKDAEVTGEWFAREIPALMANPEELERMGAAAYELGIRDAARVMAEAVLKAAEK</sequence>
<dbReference type="GO" id="GO:0051991">
    <property type="term" value="F:UDP-N-acetyl-D-glucosamine:N-acetylmuramoyl-L-alanyl-D-glutamyl-meso-2,6-diaminopimelyl-D-alanyl-D-alanine-diphosphoundecaprenol 4-beta-N-acetylglucosaminlytransferase activity"/>
    <property type="evidence" value="ECO:0007669"/>
    <property type="project" value="RHEA"/>
</dbReference>
<organism evidence="13 14">
    <name type="scientific">Rothia mucilaginosa</name>
    <dbReference type="NCBI Taxonomy" id="43675"/>
    <lineage>
        <taxon>Bacteria</taxon>
        <taxon>Bacillati</taxon>
        <taxon>Actinomycetota</taxon>
        <taxon>Actinomycetes</taxon>
        <taxon>Micrococcales</taxon>
        <taxon>Micrococcaceae</taxon>
        <taxon>Rothia</taxon>
    </lineage>
</organism>
<evidence type="ECO:0000256" key="5">
    <source>
        <dbReference type="ARBA" id="ARBA00022960"/>
    </source>
</evidence>
<dbReference type="EMBL" id="CP023510">
    <property type="protein sequence ID" value="ATF62601.1"/>
    <property type="molecule type" value="Genomic_DNA"/>
</dbReference>
<keyword evidence="5 10" id="KW-0133">Cell shape</keyword>
<dbReference type="CDD" id="cd03785">
    <property type="entry name" value="GT28_MurG"/>
    <property type="match status" value="1"/>
</dbReference>
<dbReference type="GO" id="GO:0071555">
    <property type="term" value="P:cell wall organization"/>
    <property type="evidence" value="ECO:0007669"/>
    <property type="project" value="UniProtKB-KW"/>
</dbReference>
<evidence type="ECO:0000256" key="8">
    <source>
        <dbReference type="ARBA" id="ARBA00023306"/>
    </source>
</evidence>
<keyword evidence="9 10" id="KW-0961">Cell wall biogenesis/degradation</keyword>
<dbReference type="Proteomes" id="UP000218628">
    <property type="component" value="Chromosome"/>
</dbReference>
<comment type="catalytic activity">
    <reaction evidence="10">
        <text>di-trans,octa-cis-undecaprenyl diphospho-N-acetyl-alpha-D-muramoyl-L-alanyl-D-glutamyl-meso-2,6-diaminopimeloyl-D-alanyl-D-alanine + UDP-N-acetyl-alpha-D-glucosamine = di-trans,octa-cis-undecaprenyl diphospho-[N-acetyl-alpha-D-glucosaminyl-(1-&gt;4)]-N-acetyl-alpha-D-muramoyl-L-alanyl-D-glutamyl-meso-2,6-diaminopimeloyl-D-alanyl-D-alanine + UDP + H(+)</text>
        <dbReference type="Rhea" id="RHEA:31227"/>
        <dbReference type="ChEBI" id="CHEBI:15378"/>
        <dbReference type="ChEBI" id="CHEBI:57705"/>
        <dbReference type="ChEBI" id="CHEBI:58223"/>
        <dbReference type="ChEBI" id="CHEBI:61387"/>
        <dbReference type="ChEBI" id="CHEBI:61388"/>
        <dbReference type="EC" id="2.4.1.227"/>
    </reaction>
</comment>
<gene>
    <name evidence="10 13" type="primary">murG</name>
    <name evidence="13" type="ORF">CO690_02480</name>
</gene>
<dbReference type="PANTHER" id="PTHR21015">
    <property type="entry name" value="UDP-N-ACETYLGLUCOSAMINE--N-ACETYLMURAMYL-(PENTAPEPTIDE) PYROPHOSPHORYL-UNDECAPRENOL N-ACETYLGLUCOSAMINE TRANSFERASE 1"/>
    <property type="match status" value="1"/>
</dbReference>
<feature type="binding site" evidence="10">
    <location>
        <begin position="21"/>
        <end position="23"/>
    </location>
    <ligand>
        <name>UDP-N-acetyl-alpha-D-glucosamine</name>
        <dbReference type="ChEBI" id="CHEBI:57705"/>
    </ligand>
</feature>
<evidence type="ECO:0000256" key="3">
    <source>
        <dbReference type="ARBA" id="ARBA00022676"/>
    </source>
</evidence>
<evidence type="ECO:0000256" key="6">
    <source>
        <dbReference type="ARBA" id="ARBA00022984"/>
    </source>
</evidence>
<keyword evidence="6 10" id="KW-0573">Peptidoglycan synthesis</keyword>
<evidence type="ECO:0000259" key="12">
    <source>
        <dbReference type="Pfam" id="PF04101"/>
    </source>
</evidence>
<dbReference type="Gene3D" id="3.40.50.2000">
    <property type="entry name" value="Glycogen Phosphorylase B"/>
    <property type="match status" value="2"/>
</dbReference>
<evidence type="ECO:0000256" key="2">
    <source>
        <dbReference type="ARBA" id="ARBA00022618"/>
    </source>
</evidence>
<accession>A0A291DDJ0</accession>
<comment type="caution">
    <text evidence="10">Lacks conserved residue(s) required for the propagation of feature annotation.</text>
</comment>
<dbReference type="GO" id="GO:0005975">
    <property type="term" value="P:carbohydrate metabolic process"/>
    <property type="evidence" value="ECO:0007669"/>
    <property type="project" value="InterPro"/>
</dbReference>
<comment type="function">
    <text evidence="10">Cell wall formation. Catalyzes the transfer of a GlcNAc subunit on undecaprenyl-pyrophosphoryl-MurNAc-pentapeptide (lipid intermediate I) to form undecaprenyl-pyrophosphoryl-MurNAc-(pentapeptide)GlcNAc (lipid intermediate II).</text>
</comment>
<feature type="binding site" evidence="10">
    <location>
        <position position="303"/>
    </location>
    <ligand>
        <name>UDP-N-acetyl-alpha-D-glucosamine</name>
        <dbReference type="ChEBI" id="CHEBI:57705"/>
    </ligand>
</feature>
<dbReference type="NCBIfam" id="TIGR01133">
    <property type="entry name" value="murG"/>
    <property type="match status" value="1"/>
</dbReference>
<comment type="similarity">
    <text evidence="10">Belongs to the glycosyltransferase 28 family. MurG subfamily.</text>
</comment>
<feature type="domain" description="Glycosyl transferase family 28 C-terminal" evidence="12">
    <location>
        <begin position="199"/>
        <end position="359"/>
    </location>
</feature>
<evidence type="ECO:0000256" key="4">
    <source>
        <dbReference type="ARBA" id="ARBA00022679"/>
    </source>
</evidence>
<evidence type="ECO:0000256" key="7">
    <source>
        <dbReference type="ARBA" id="ARBA00023136"/>
    </source>
</evidence>
<evidence type="ECO:0000256" key="9">
    <source>
        <dbReference type="ARBA" id="ARBA00023316"/>
    </source>
</evidence>
<dbReference type="GO" id="GO:0009252">
    <property type="term" value="P:peptidoglycan biosynthetic process"/>
    <property type="evidence" value="ECO:0007669"/>
    <property type="project" value="UniProtKB-UniRule"/>
</dbReference>
<name>A0A291DDJ0_9MICC</name>
<keyword evidence="1 10" id="KW-1003">Cell membrane</keyword>